<organism evidence="1 2">
    <name type="scientific">Elysia crispata</name>
    <name type="common">lettuce slug</name>
    <dbReference type="NCBI Taxonomy" id="231223"/>
    <lineage>
        <taxon>Eukaryota</taxon>
        <taxon>Metazoa</taxon>
        <taxon>Spiralia</taxon>
        <taxon>Lophotrochozoa</taxon>
        <taxon>Mollusca</taxon>
        <taxon>Gastropoda</taxon>
        <taxon>Heterobranchia</taxon>
        <taxon>Euthyneura</taxon>
        <taxon>Panpulmonata</taxon>
        <taxon>Sacoglossa</taxon>
        <taxon>Placobranchoidea</taxon>
        <taxon>Plakobranchidae</taxon>
        <taxon>Elysia</taxon>
    </lineage>
</organism>
<evidence type="ECO:0000313" key="2">
    <source>
        <dbReference type="Proteomes" id="UP001283361"/>
    </source>
</evidence>
<evidence type="ECO:0000313" key="1">
    <source>
        <dbReference type="EMBL" id="KAK3763852.1"/>
    </source>
</evidence>
<reference evidence="1" key="1">
    <citation type="journal article" date="2023" name="G3 (Bethesda)">
        <title>A reference genome for the long-term kleptoplast-retaining sea slug Elysia crispata morphotype clarki.</title>
        <authorList>
            <person name="Eastman K.E."/>
            <person name="Pendleton A.L."/>
            <person name="Shaikh M.A."/>
            <person name="Suttiyut T."/>
            <person name="Ogas R."/>
            <person name="Tomko P."/>
            <person name="Gavelis G."/>
            <person name="Widhalm J.R."/>
            <person name="Wisecaver J.H."/>
        </authorList>
    </citation>
    <scope>NUCLEOTIDE SEQUENCE</scope>
    <source>
        <strain evidence="1">ECLA1</strain>
    </source>
</reference>
<dbReference type="EMBL" id="JAWDGP010004497">
    <property type="protein sequence ID" value="KAK3763852.1"/>
    <property type="molecule type" value="Genomic_DNA"/>
</dbReference>
<proteinExistence type="predicted"/>
<name>A0AAE0Z6T6_9GAST</name>
<protein>
    <submittedName>
        <fullName evidence="1">Uncharacterized protein</fullName>
    </submittedName>
</protein>
<dbReference type="AlphaFoldDB" id="A0AAE0Z6T6"/>
<sequence length="80" mass="9424">MRCLYRDIFGAHFLIKLILMLGWTSKAHQRPYTVLLLVTIQVAVTPQTVTDHWEQGQSSLSFWYAARMRRLTKRLLPHGR</sequence>
<keyword evidence="2" id="KW-1185">Reference proteome</keyword>
<dbReference type="Proteomes" id="UP001283361">
    <property type="component" value="Unassembled WGS sequence"/>
</dbReference>
<accession>A0AAE0Z6T6</accession>
<gene>
    <name evidence="1" type="ORF">RRG08_050216</name>
</gene>
<comment type="caution">
    <text evidence="1">The sequence shown here is derived from an EMBL/GenBank/DDBJ whole genome shotgun (WGS) entry which is preliminary data.</text>
</comment>